<feature type="region of interest" description="Disordered" evidence="1">
    <location>
        <begin position="548"/>
        <end position="572"/>
    </location>
</feature>
<feature type="compositionally biased region" description="Polar residues" evidence="1">
    <location>
        <begin position="246"/>
        <end position="256"/>
    </location>
</feature>
<dbReference type="Proteomes" id="UP000625711">
    <property type="component" value="Unassembled WGS sequence"/>
</dbReference>
<feature type="region of interest" description="Disordered" evidence="1">
    <location>
        <begin position="1"/>
        <end position="70"/>
    </location>
</feature>
<feature type="compositionally biased region" description="Basic and acidic residues" evidence="1">
    <location>
        <begin position="259"/>
        <end position="288"/>
    </location>
</feature>
<evidence type="ECO:0000313" key="2">
    <source>
        <dbReference type="EMBL" id="KAF7270241.1"/>
    </source>
</evidence>
<accession>A0A834M6T9</accession>
<protein>
    <submittedName>
        <fullName evidence="2">Uncharacterized protein</fullName>
    </submittedName>
</protein>
<keyword evidence="3" id="KW-1185">Reference proteome</keyword>
<feature type="compositionally biased region" description="Basic and acidic residues" evidence="1">
    <location>
        <begin position="300"/>
        <end position="313"/>
    </location>
</feature>
<evidence type="ECO:0000313" key="3">
    <source>
        <dbReference type="Proteomes" id="UP000625711"/>
    </source>
</evidence>
<feature type="region of interest" description="Disordered" evidence="1">
    <location>
        <begin position="754"/>
        <end position="773"/>
    </location>
</feature>
<gene>
    <name evidence="2" type="ORF">GWI33_016789</name>
</gene>
<feature type="compositionally biased region" description="Basic and acidic residues" evidence="1">
    <location>
        <begin position="337"/>
        <end position="356"/>
    </location>
</feature>
<reference evidence="2" key="1">
    <citation type="submission" date="2020-08" db="EMBL/GenBank/DDBJ databases">
        <title>Genome sequencing and assembly of the red palm weevil Rhynchophorus ferrugineus.</title>
        <authorList>
            <person name="Dias G.B."/>
            <person name="Bergman C.M."/>
            <person name="Manee M."/>
        </authorList>
    </citation>
    <scope>NUCLEOTIDE SEQUENCE</scope>
    <source>
        <strain evidence="2">AA-2017</strain>
        <tissue evidence="2">Whole larva</tissue>
    </source>
</reference>
<feature type="region of interest" description="Disordered" evidence="1">
    <location>
        <begin position="174"/>
        <end position="402"/>
    </location>
</feature>
<name>A0A834M6T9_RHYFE</name>
<dbReference type="AlphaFoldDB" id="A0A834M6T9"/>
<sequence length="840" mass="95046">MWREGAVGSKRSRNMPQENENKSDGENSTYIINGTLANSRSGNSLKKHTKRKEKNEGRCGREENNNSEIDETLYEENRILDKTPGRSRKDDFCLGKVNKPKEEPLDDGSGRYKKIISVLDKLLDTVNKDDSSCTSLVNSKRRKKEVDVCGQNTVTPKRLIARLLNFDDTPPCATPVNSRMTKEKKAGSCGQKMESAKHKKAKHSDDNVDSPCTTPTKRKRSKEKEMGVCKQEFESPKHRKAKDLSRNINTPCTTPVKSKRSEEKGIGSCERAIESPKHRTAKYSKDNVHSPCDNLVKTQRSKEKDVGGCEQKYKSPKQKIHKVPDDDGPGTYKRSKDKGDDHRPSSLRKDIDKNVGLDEILAYGPRKRTKAVQWPDDDDDDDNMRKKSEEKKMSGCKPNLSGSILSNKIREWSYDDDSASSSSYNYSKDEWSKHLEKSYLNKAPQCAVKSSPDSYSSITYPPLPEIKSEFQPISTSSSFNLTLSQPKAHHGISGFTPSYSRKCNNIPQSVEISCRNKTFIFPENYHNYPKKCERPKDASDYDLLSNSATLPEKNVDPSGNFPKKCGRPKEANDYASRNKAFIYSENYDYSRNNKKRLEANADSLLNQAIRLPDENDTYKCANTKPKETHDYILLNKGCIFPEDAEYIGSSQRYSSKNIRTKEIVNSTWEKETDGSLVKENLFGPDNLDDEDVFHIQDLVSSFQDARTKLNNAVKLASSTLKQLNATKNYSEHRLDESDSNEKQVCQNKLCVQESPDQQIRKKTPSKHQQHDDTLLTSSCHTASIGPASKEIANKNSKELQEPLTNMMNRSLDNLISSKVKDDRKSPYKAKSSRSLNLSHG</sequence>
<evidence type="ECO:0000256" key="1">
    <source>
        <dbReference type="SAM" id="MobiDB-lite"/>
    </source>
</evidence>
<feature type="compositionally biased region" description="Basic and acidic residues" evidence="1">
    <location>
        <begin position="383"/>
        <end position="393"/>
    </location>
</feature>
<dbReference type="OrthoDB" id="6723953at2759"/>
<feature type="region of interest" description="Disordered" evidence="1">
    <location>
        <begin position="816"/>
        <end position="840"/>
    </location>
</feature>
<feature type="compositionally biased region" description="Basic and acidic residues" evidence="1">
    <location>
        <begin position="53"/>
        <end position="64"/>
    </location>
</feature>
<proteinExistence type="predicted"/>
<feature type="compositionally biased region" description="Polar residues" evidence="1">
    <location>
        <begin position="26"/>
        <end position="44"/>
    </location>
</feature>
<comment type="caution">
    <text evidence="2">The sequence shown here is derived from an EMBL/GenBank/DDBJ whole genome shotgun (WGS) entry which is preliminary data.</text>
</comment>
<dbReference type="EMBL" id="JAACXV010014121">
    <property type="protein sequence ID" value="KAF7270241.1"/>
    <property type="molecule type" value="Genomic_DNA"/>
</dbReference>
<feature type="compositionally biased region" description="Basic and acidic residues" evidence="1">
    <location>
        <begin position="222"/>
        <end position="236"/>
    </location>
</feature>
<organism evidence="2 3">
    <name type="scientific">Rhynchophorus ferrugineus</name>
    <name type="common">Red palm weevil</name>
    <name type="synonym">Curculio ferrugineus</name>
    <dbReference type="NCBI Taxonomy" id="354439"/>
    <lineage>
        <taxon>Eukaryota</taxon>
        <taxon>Metazoa</taxon>
        <taxon>Ecdysozoa</taxon>
        <taxon>Arthropoda</taxon>
        <taxon>Hexapoda</taxon>
        <taxon>Insecta</taxon>
        <taxon>Pterygota</taxon>
        <taxon>Neoptera</taxon>
        <taxon>Endopterygota</taxon>
        <taxon>Coleoptera</taxon>
        <taxon>Polyphaga</taxon>
        <taxon>Cucujiformia</taxon>
        <taxon>Curculionidae</taxon>
        <taxon>Dryophthorinae</taxon>
        <taxon>Rhynchophorus</taxon>
    </lineage>
</organism>